<keyword evidence="2" id="KW-0813">Transport</keyword>
<feature type="transmembrane region" description="Helical" evidence="7">
    <location>
        <begin position="310"/>
        <end position="335"/>
    </location>
</feature>
<comment type="subcellular location">
    <subcellularLocation>
        <location evidence="1">Cell inner membrane</location>
        <topology evidence="1">Multi-pass membrane protein</topology>
    </subcellularLocation>
</comment>
<evidence type="ECO:0000313" key="8">
    <source>
        <dbReference type="EMBL" id="AWB66131.1"/>
    </source>
</evidence>
<dbReference type="PIRSF" id="PIRSF006603">
    <property type="entry name" value="DinF"/>
    <property type="match status" value="1"/>
</dbReference>
<feature type="transmembrane region" description="Helical" evidence="7">
    <location>
        <begin position="426"/>
        <end position="446"/>
    </location>
</feature>
<protein>
    <submittedName>
        <fullName evidence="8">MATE family efflux transporter</fullName>
    </submittedName>
</protein>
<proteinExistence type="predicted"/>
<sequence>MSTHNPALTGRIVSTFFYYVLPSVIGLIAITSANLIDGFFVGNAVGANALAAITLMVPLFTLLIAIAIMLAIGGAVSAGKAIGEDDTHTASDIFSQSLIAAATINLLFALISLVFESQLFALLNIPESIQPLAKEYFGIIRWVFILQLTTMVLYYFVRADGHPILATSALVTGAALNIALDAWFILYLDMGLAGAAWATAIAQTVQFLVLSRYFLSRQRTLKFNLVQGRWHLLRQSAYNGLSEFIGEISVGIIFFILNALLIARLGVDGVAAFTLVNYFIFLSIMMSYGLADALHLVISQNYGAQYLKRVHQFLSTAIASSISLGLFIVTVLTFWPSTILAWFVSEQEQQIAQVSSQLIPLLLPLFLINGTNIVLTCYLTAIHQPKPSALIAISRGLILPAGLLVLLYYWMPIWLPVPNPINDFSFIIAFPLAEWCAFILAGYFCYQYRPNNLRQPSRCKS</sequence>
<feature type="transmembrane region" description="Helical" evidence="7">
    <location>
        <begin position="361"/>
        <end position="382"/>
    </location>
</feature>
<feature type="transmembrane region" description="Helical" evidence="7">
    <location>
        <begin position="194"/>
        <end position="215"/>
    </location>
</feature>
<dbReference type="OrthoDB" id="9811110at2"/>
<feature type="transmembrane region" description="Helical" evidence="7">
    <location>
        <begin position="389"/>
        <end position="411"/>
    </location>
</feature>
<dbReference type="KEGG" id="cate:C2869_06605"/>
<reference evidence="8 9" key="1">
    <citation type="submission" date="2018-01" db="EMBL/GenBank/DDBJ databases">
        <title>Genome sequence of a Cantenovulum-like bacteria.</title>
        <authorList>
            <person name="Tan W.R."/>
            <person name="Lau N.-S."/>
            <person name="Go F."/>
            <person name="Amirul A.-A.A."/>
        </authorList>
    </citation>
    <scope>NUCLEOTIDE SEQUENCE [LARGE SCALE GENOMIC DNA]</scope>
    <source>
        <strain evidence="8 9">CCB-QB4</strain>
    </source>
</reference>
<feature type="transmembrane region" description="Helical" evidence="7">
    <location>
        <begin position="48"/>
        <end position="72"/>
    </location>
</feature>
<keyword evidence="9" id="KW-1185">Reference proteome</keyword>
<evidence type="ECO:0000313" key="9">
    <source>
        <dbReference type="Proteomes" id="UP000244441"/>
    </source>
</evidence>
<accession>A0A2S0VPI3</accession>
<evidence type="ECO:0000256" key="1">
    <source>
        <dbReference type="ARBA" id="ARBA00004429"/>
    </source>
</evidence>
<gene>
    <name evidence="8" type="ORF">C2869_06605</name>
</gene>
<dbReference type="Pfam" id="PF01554">
    <property type="entry name" value="MatE"/>
    <property type="match status" value="2"/>
</dbReference>
<dbReference type="RefSeq" id="WP_108602203.1">
    <property type="nucleotide sequence ID" value="NZ_CP026604.1"/>
</dbReference>
<dbReference type="AlphaFoldDB" id="A0A2S0VPI3"/>
<feature type="transmembrane region" description="Helical" evidence="7">
    <location>
        <begin position="12"/>
        <end position="36"/>
    </location>
</feature>
<feature type="transmembrane region" description="Helical" evidence="7">
    <location>
        <begin position="244"/>
        <end position="263"/>
    </location>
</feature>
<keyword evidence="3" id="KW-1003">Cell membrane</keyword>
<keyword evidence="6 7" id="KW-0472">Membrane</keyword>
<name>A0A2S0VPI3_9ALTE</name>
<evidence type="ECO:0000256" key="3">
    <source>
        <dbReference type="ARBA" id="ARBA00022475"/>
    </source>
</evidence>
<feature type="transmembrane region" description="Helical" evidence="7">
    <location>
        <begin position="275"/>
        <end position="298"/>
    </location>
</feature>
<evidence type="ECO:0000256" key="2">
    <source>
        <dbReference type="ARBA" id="ARBA00022448"/>
    </source>
</evidence>
<keyword evidence="4 7" id="KW-0812">Transmembrane</keyword>
<keyword evidence="5 7" id="KW-1133">Transmembrane helix</keyword>
<dbReference type="Proteomes" id="UP000244441">
    <property type="component" value="Chromosome"/>
</dbReference>
<dbReference type="GO" id="GO:0015297">
    <property type="term" value="F:antiporter activity"/>
    <property type="evidence" value="ECO:0007669"/>
    <property type="project" value="InterPro"/>
</dbReference>
<dbReference type="GO" id="GO:0005886">
    <property type="term" value="C:plasma membrane"/>
    <property type="evidence" value="ECO:0007669"/>
    <property type="project" value="UniProtKB-SubCell"/>
</dbReference>
<dbReference type="NCBIfam" id="TIGR00797">
    <property type="entry name" value="matE"/>
    <property type="match status" value="1"/>
</dbReference>
<dbReference type="InterPro" id="IPR002528">
    <property type="entry name" value="MATE_fam"/>
</dbReference>
<dbReference type="InterPro" id="IPR048279">
    <property type="entry name" value="MdtK-like"/>
</dbReference>
<feature type="transmembrane region" description="Helical" evidence="7">
    <location>
        <begin position="164"/>
        <end position="188"/>
    </location>
</feature>
<dbReference type="GO" id="GO:0042910">
    <property type="term" value="F:xenobiotic transmembrane transporter activity"/>
    <property type="evidence" value="ECO:0007669"/>
    <property type="project" value="InterPro"/>
</dbReference>
<feature type="transmembrane region" description="Helical" evidence="7">
    <location>
        <begin position="135"/>
        <end position="157"/>
    </location>
</feature>
<dbReference type="InterPro" id="IPR051327">
    <property type="entry name" value="MATE_MepA_subfamily"/>
</dbReference>
<organism evidence="8 9">
    <name type="scientific">Saccharobesus litoralis</name>
    <dbReference type="NCBI Taxonomy" id="2172099"/>
    <lineage>
        <taxon>Bacteria</taxon>
        <taxon>Pseudomonadati</taxon>
        <taxon>Pseudomonadota</taxon>
        <taxon>Gammaproteobacteria</taxon>
        <taxon>Alteromonadales</taxon>
        <taxon>Alteromonadaceae</taxon>
        <taxon>Saccharobesus</taxon>
    </lineage>
</organism>
<evidence type="ECO:0000256" key="7">
    <source>
        <dbReference type="SAM" id="Phobius"/>
    </source>
</evidence>
<dbReference type="EMBL" id="CP026604">
    <property type="protein sequence ID" value="AWB66131.1"/>
    <property type="molecule type" value="Genomic_DNA"/>
</dbReference>
<dbReference type="PANTHER" id="PTHR43823">
    <property type="entry name" value="SPORULATION PROTEIN YKVU"/>
    <property type="match status" value="1"/>
</dbReference>
<feature type="transmembrane region" description="Helical" evidence="7">
    <location>
        <begin position="93"/>
        <end position="115"/>
    </location>
</feature>
<evidence type="ECO:0000256" key="5">
    <source>
        <dbReference type="ARBA" id="ARBA00022989"/>
    </source>
</evidence>
<evidence type="ECO:0000256" key="6">
    <source>
        <dbReference type="ARBA" id="ARBA00023136"/>
    </source>
</evidence>
<evidence type="ECO:0000256" key="4">
    <source>
        <dbReference type="ARBA" id="ARBA00022692"/>
    </source>
</evidence>
<dbReference type="PANTHER" id="PTHR43823:SF3">
    <property type="entry name" value="MULTIDRUG EXPORT PROTEIN MEPA"/>
    <property type="match status" value="1"/>
</dbReference>